<proteinExistence type="evidence at transcript level"/>
<accession>D5ABX1</accession>
<dbReference type="EMBL" id="BT123740">
    <property type="protein sequence ID" value="ADE77040.1"/>
    <property type="molecule type" value="mRNA"/>
</dbReference>
<organism evidence="1">
    <name type="scientific">Picea sitchensis</name>
    <name type="common">Sitka spruce</name>
    <name type="synonym">Pinus sitchensis</name>
    <dbReference type="NCBI Taxonomy" id="3332"/>
    <lineage>
        <taxon>Eukaryota</taxon>
        <taxon>Viridiplantae</taxon>
        <taxon>Streptophyta</taxon>
        <taxon>Embryophyta</taxon>
        <taxon>Tracheophyta</taxon>
        <taxon>Spermatophyta</taxon>
        <taxon>Pinopsida</taxon>
        <taxon>Pinidae</taxon>
        <taxon>Conifers I</taxon>
        <taxon>Pinales</taxon>
        <taxon>Pinaceae</taxon>
        <taxon>Picea</taxon>
    </lineage>
</organism>
<reference evidence="1" key="1">
    <citation type="submission" date="2010-04" db="EMBL/GenBank/DDBJ databases">
        <authorList>
            <person name="Reid K.E."/>
            <person name="Liao N."/>
            <person name="Chan S."/>
            <person name="Docking R."/>
            <person name="Taylor G."/>
            <person name="Moore R."/>
            <person name="Mayo M."/>
            <person name="Munro S."/>
            <person name="King J."/>
            <person name="Yanchuk A."/>
            <person name="Holt R."/>
            <person name="Jones S."/>
            <person name="Marra M."/>
            <person name="Ritland C.E."/>
            <person name="Ritland K."/>
            <person name="Bohlmann J."/>
        </authorList>
    </citation>
    <scope>NUCLEOTIDE SEQUENCE</scope>
    <source>
        <tissue evidence="1">Bud</tissue>
    </source>
</reference>
<evidence type="ECO:0000313" key="1">
    <source>
        <dbReference type="EMBL" id="ADE77040.1"/>
    </source>
</evidence>
<sequence length="35" mass="3833">MLSNIEVVLKFLKQETASSIKAPLGKSYSFCKIAS</sequence>
<name>D5ABX1_PICSI</name>
<protein>
    <submittedName>
        <fullName evidence="1">Uncharacterized protein</fullName>
    </submittedName>
</protein>
<dbReference type="AlphaFoldDB" id="D5ABX1"/>